<reference evidence="2 3" key="1">
    <citation type="journal article" date="2023" name="G3 (Bethesda)">
        <title>A chromosome-length genome assembly and annotation of blackberry (Rubus argutus, cv. 'Hillquist').</title>
        <authorList>
            <person name="Bruna T."/>
            <person name="Aryal R."/>
            <person name="Dudchenko O."/>
            <person name="Sargent D.J."/>
            <person name="Mead D."/>
            <person name="Buti M."/>
            <person name="Cavallini A."/>
            <person name="Hytonen T."/>
            <person name="Andres J."/>
            <person name="Pham M."/>
            <person name="Weisz D."/>
            <person name="Mascagni F."/>
            <person name="Usai G."/>
            <person name="Natali L."/>
            <person name="Bassil N."/>
            <person name="Fernandez G.E."/>
            <person name="Lomsadze A."/>
            <person name="Armour M."/>
            <person name="Olukolu B."/>
            <person name="Poorten T."/>
            <person name="Britton C."/>
            <person name="Davik J."/>
            <person name="Ashrafi H."/>
            <person name="Aiden E.L."/>
            <person name="Borodovsky M."/>
            <person name="Worthington M."/>
        </authorList>
    </citation>
    <scope>NUCLEOTIDE SEQUENCE [LARGE SCALE GENOMIC DNA]</scope>
    <source>
        <strain evidence="2">PI 553951</strain>
    </source>
</reference>
<evidence type="ECO:0000313" key="3">
    <source>
        <dbReference type="Proteomes" id="UP001457282"/>
    </source>
</evidence>
<comment type="caution">
    <text evidence="2">The sequence shown here is derived from an EMBL/GenBank/DDBJ whole genome shotgun (WGS) entry which is preliminary data.</text>
</comment>
<name>A0AAW1XBY5_RUBAR</name>
<keyword evidence="1" id="KW-0732">Signal</keyword>
<protein>
    <submittedName>
        <fullName evidence="2">Uncharacterized protein</fullName>
    </submittedName>
</protein>
<evidence type="ECO:0000313" key="2">
    <source>
        <dbReference type="EMBL" id="KAK9934508.1"/>
    </source>
</evidence>
<gene>
    <name evidence="2" type="ORF">M0R45_021649</name>
</gene>
<keyword evidence="3" id="KW-1185">Reference proteome</keyword>
<feature type="signal peptide" evidence="1">
    <location>
        <begin position="1"/>
        <end position="18"/>
    </location>
</feature>
<feature type="chain" id="PRO_5043463841" evidence="1">
    <location>
        <begin position="19"/>
        <end position="75"/>
    </location>
</feature>
<accession>A0AAW1XBY5</accession>
<dbReference type="EMBL" id="JBEDUW010000004">
    <property type="protein sequence ID" value="KAK9934508.1"/>
    <property type="molecule type" value="Genomic_DNA"/>
</dbReference>
<dbReference type="Proteomes" id="UP001457282">
    <property type="component" value="Unassembled WGS sequence"/>
</dbReference>
<sequence>MGMTITTIFATKALIILANYLAPAPLSLGPMVVSVTLSLEDILNLLVQCDVAAEEEAITKKEEVIAVEAEAIEVQ</sequence>
<organism evidence="2 3">
    <name type="scientific">Rubus argutus</name>
    <name type="common">Southern blackberry</name>
    <dbReference type="NCBI Taxonomy" id="59490"/>
    <lineage>
        <taxon>Eukaryota</taxon>
        <taxon>Viridiplantae</taxon>
        <taxon>Streptophyta</taxon>
        <taxon>Embryophyta</taxon>
        <taxon>Tracheophyta</taxon>
        <taxon>Spermatophyta</taxon>
        <taxon>Magnoliopsida</taxon>
        <taxon>eudicotyledons</taxon>
        <taxon>Gunneridae</taxon>
        <taxon>Pentapetalae</taxon>
        <taxon>rosids</taxon>
        <taxon>fabids</taxon>
        <taxon>Rosales</taxon>
        <taxon>Rosaceae</taxon>
        <taxon>Rosoideae</taxon>
        <taxon>Rosoideae incertae sedis</taxon>
        <taxon>Rubus</taxon>
    </lineage>
</organism>
<dbReference type="AlphaFoldDB" id="A0AAW1XBY5"/>
<evidence type="ECO:0000256" key="1">
    <source>
        <dbReference type="SAM" id="SignalP"/>
    </source>
</evidence>
<proteinExistence type="predicted"/>